<accession>A0A7J7HZ99</accession>
<protein>
    <submittedName>
        <fullName evidence="1">Uncharacterized protein</fullName>
    </submittedName>
</protein>
<organism evidence="1 2">
    <name type="scientific">Camellia sinensis</name>
    <name type="common">Tea plant</name>
    <name type="synonym">Thea sinensis</name>
    <dbReference type="NCBI Taxonomy" id="4442"/>
    <lineage>
        <taxon>Eukaryota</taxon>
        <taxon>Viridiplantae</taxon>
        <taxon>Streptophyta</taxon>
        <taxon>Embryophyta</taxon>
        <taxon>Tracheophyta</taxon>
        <taxon>Spermatophyta</taxon>
        <taxon>Magnoliopsida</taxon>
        <taxon>eudicotyledons</taxon>
        <taxon>Gunneridae</taxon>
        <taxon>Pentapetalae</taxon>
        <taxon>asterids</taxon>
        <taxon>Ericales</taxon>
        <taxon>Theaceae</taxon>
        <taxon>Camellia</taxon>
    </lineage>
</organism>
<comment type="caution">
    <text evidence="1">The sequence shown here is derived from an EMBL/GenBank/DDBJ whole genome shotgun (WGS) entry which is preliminary data.</text>
</comment>
<keyword evidence="2" id="KW-1185">Reference proteome</keyword>
<name>A0A7J7HZ99_CAMSI</name>
<evidence type="ECO:0000313" key="1">
    <source>
        <dbReference type="EMBL" id="KAF5957815.1"/>
    </source>
</evidence>
<dbReference type="Proteomes" id="UP000593564">
    <property type="component" value="Unassembled WGS sequence"/>
</dbReference>
<gene>
    <name evidence="1" type="ORF">HYC85_005040</name>
</gene>
<reference evidence="1 2" key="2">
    <citation type="submission" date="2020-07" db="EMBL/GenBank/DDBJ databases">
        <title>Genome assembly of wild tea tree DASZ reveals pedigree and selection history of tea varieties.</title>
        <authorList>
            <person name="Zhang W."/>
        </authorList>
    </citation>
    <scope>NUCLEOTIDE SEQUENCE [LARGE SCALE GENOMIC DNA]</scope>
    <source>
        <strain evidence="2">cv. G240</strain>
        <tissue evidence="1">Leaf</tissue>
    </source>
</reference>
<proteinExistence type="predicted"/>
<sequence length="52" mass="5886">MKKQNNISTINQNNIVFTATNESKPVSELKCETRTNLRNTGNLSDLKPFDNC</sequence>
<reference evidence="2" key="1">
    <citation type="journal article" date="2020" name="Nat. Commun.">
        <title>Genome assembly of wild tea tree DASZ reveals pedigree and selection history of tea varieties.</title>
        <authorList>
            <person name="Zhang W."/>
            <person name="Zhang Y."/>
            <person name="Qiu H."/>
            <person name="Guo Y."/>
            <person name="Wan H."/>
            <person name="Zhang X."/>
            <person name="Scossa F."/>
            <person name="Alseekh S."/>
            <person name="Zhang Q."/>
            <person name="Wang P."/>
            <person name="Xu L."/>
            <person name="Schmidt M.H."/>
            <person name="Jia X."/>
            <person name="Li D."/>
            <person name="Zhu A."/>
            <person name="Guo F."/>
            <person name="Chen W."/>
            <person name="Ni D."/>
            <person name="Usadel B."/>
            <person name="Fernie A.R."/>
            <person name="Wen W."/>
        </authorList>
    </citation>
    <scope>NUCLEOTIDE SEQUENCE [LARGE SCALE GENOMIC DNA]</scope>
    <source>
        <strain evidence="2">cv. G240</strain>
    </source>
</reference>
<dbReference type="EMBL" id="JACBKZ010000002">
    <property type="protein sequence ID" value="KAF5957815.1"/>
    <property type="molecule type" value="Genomic_DNA"/>
</dbReference>
<dbReference type="AlphaFoldDB" id="A0A7J7HZ99"/>
<evidence type="ECO:0000313" key="2">
    <source>
        <dbReference type="Proteomes" id="UP000593564"/>
    </source>
</evidence>